<dbReference type="PANTHER" id="PTHR43806:SF11">
    <property type="entry name" value="CEREVISIN-RELATED"/>
    <property type="match status" value="1"/>
</dbReference>
<evidence type="ECO:0000256" key="5">
    <source>
        <dbReference type="PIRSR" id="PIRSR615500-1"/>
    </source>
</evidence>
<keyword evidence="3 6" id="KW-0378">Hydrolase</keyword>
<dbReference type="AlphaFoldDB" id="A0A1I4TV83"/>
<feature type="active site" description="Charge relay system" evidence="5 6">
    <location>
        <position position="411"/>
    </location>
</feature>
<dbReference type="OrthoDB" id="6306157at2"/>
<dbReference type="Pfam" id="PF00082">
    <property type="entry name" value="Peptidase_S8"/>
    <property type="match status" value="1"/>
</dbReference>
<dbReference type="InterPro" id="IPR023827">
    <property type="entry name" value="Peptidase_S8_Asp-AS"/>
</dbReference>
<feature type="active site" description="Charge relay system" evidence="5 6">
    <location>
        <position position="448"/>
    </location>
</feature>
<dbReference type="InterPro" id="IPR050131">
    <property type="entry name" value="Peptidase_S8_subtilisin-like"/>
</dbReference>
<keyword evidence="2 6" id="KW-0645">Protease</keyword>
<accession>A0A1I4TV83</accession>
<evidence type="ECO:0000313" key="9">
    <source>
        <dbReference type="EMBL" id="SFM80599.1"/>
    </source>
</evidence>
<evidence type="ECO:0000256" key="3">
    <source>
        <dbReference type="ARBA" id="ARBA00022801"/>
    </source>
</evidence>
<comment type="similarity">
    <text evidence="1 6 7">Belongs to the peptidase S8 family.</text>
</comment>
<keyword evidence="10" id="KW-1185">Reference proteome</keyword>
<dbReference type="PRINTS" id="PR00723">
    <property type="entry name" value="SUBTILISIN"/>
</dbReference>
<dbReference type="InterPro" id="IPR022398">
    <property type="entry name" value="Peptidase_S8_His-AS"/>
</dbReference>
<dbReference type="SUPFAM" id="SSF52743">
    <property type="entry name" value="Subtilisin-like"/>
    <property type="match status" value="1"/>
</dbReference>
<evidence type="ECO:0000259" key="8">
    <source>
        <dbReference type="Pfam" id="PF00082"/>
    </source>
</evidence>
<evidence type="ECO:0000256" key="6">
    <source>
        <dbReference type="PROSITE-ProRule" id="PRU01240"/>
    </source>
</evidence>
<keyword evidence="4 6" id="KW-0720">Serine protease</keyword>
<dbReference type="InterPro" id="IPR000209">
    <property type="entry name" value="Peptidase_S8/S53_dom"/>
</dbReference>
<protein>
    <submittedName>
        <fullName evidence="9">Subtilase family protein</fullName>
    </submittedName>
</protein>
<dbReference type="PROSITE" id="PS00137">
    <property type="entry name" value="SUBTILASE_HIS"/>
    <property type="match status" value="1"/>
</dbReference>
<gene>
    <name evidence="9" type="ORF">SAMN02982985_05365</name>
</gene>
<proteinExistence type="inferred from homology"/>
<dbReference type="InterPro" id="IPR023828">
    <property type="entry name" value="Peptidase_S8_Ser-AS"/>
</dbReference>
<evidence type="ECO:0000313" key="10">
    <source>
        <dbReference type="Proteomes" id="UP000199470"/>
    </source>
</evidence>
<dbReference type="InterPro" id="IPR015500">
    <property type="entry name" value="Peptidase_S8_subtilisin-rel"/>
</dbReference>
<dbReference type="GO" id="GO:0004252">
    <property type="term" value="F:serine-type endopeptidase activity"/>
    <property type="evidence" value="ECO:0007669"/>
    <property type="project" value="UniProtKB-UniRule"/>
</dbReference>
<dbReference type="PROSITE" id="PS00138">
    <property type="entry name" value="SUBTILASE_SER"/>
    <property type="match status" value="1"/>
</dbReference>
<dbReference type="EMBL" id="FOTW01000034">
    <property type="protein sequence ID" value="SFM80599.1"/>
    <property type="molecule type" value="Genomic_DNA"/>
</dbReference>
<evidence type="ECO:0000256" key="4">
    <source>
        <dbReference type="ARBA" id="ARBA00022825"/>
    </source>
</evidence>
<reference evidence="9 10" key="1">
    <citation type="submission" date="2016-10" db="EMBL/GenBank/DDBJ databases">
        <authorList>
            <person name="de Groot N.N."/>
        </authorList>
    </citation>
    <scope>NUCLEOTIDE SEQUENCE [LARGE SCALE GENOMIC DNA]</scope>
    <source>
        <strain evidence="9 10">ATCC 43154</strain>
    </source>
</reference>
<dbReference type="InterPro" id="IPR036852">
    <property type="entry name" value="Peptidase_S8/S53_dom_sf"/>
</dbReference>
<evidence type="ECO:0000256" key="2">
    <source>
        <dbReference type="ARBA" id="ARBA00022670"/>
    </source>
</evidence>
<dbReference type="RefSeq" id="WP_093390757.1">
    <property type="nucleotide sequence ID" value="NZ_FOTW01000034.1"/>
</dbReference>
<dbReference type="Proteomes" id="UP000199470">
    <property type="component" value="Unassembled WGS sequence"/>
</dbReference>
<feature type="domain" description="Peptidase S8/S53" evidence="8">
    <location>
        <begin position="402"/>
        <end position="651"/>
    </location>
</feature>
<feature type="active site" description="Charge relay system" evidence="5 6">
    <location>
        <position position="626"/>
    </location>
</feature>
<dbReference type="Gene3D" id="3.40.50.200">
    <property type="entry name" value="Peptidase S8/S53 domain"/>
    <property type="match status" value="1"/>
</dbReference>
<dbReference type="STRING" id="758825.SAMN02982985_05365"/>
<sequence length="683" mass="69177">MEHHDTEALAPAGHGEAIAAATLRPATALLRQLAGRLCNLLGENLSFPEQRQTMRRYHSLLDLAAWLDGLDIALAAGEPRVTARHVNAAVAYVAAAFEGAGGLAAQLVRVDALLDFFVAVLGGGGNAMLAAARLLKRNADGADDADDAADADADDAADAAAPAGAAAVPAYPRPAGARVWEAAEYVLLPLRGMRSAEMSALDRVAAPPSNAALVATAALARGAASAAAPPPPQILHSTHDDGAKLAALTPEQLLALKVSAPGVRAVPLVVYQLSRRPQLQLNPAARAAPAAAGARAAAITLQVLRGDGKLPVAGARVIAFTDFAARAGAEGVSDADGLVRLQLGASRKRVELLVAYGPAGYWGCHRAGLSLHSAVRIRLATIDLAVDDYLARLYGRHELGAGAGVSVAVIDTGVALAHPDLAVAGGAAFVQAENDVGGHGPAALDGEHGSHVAGILASRGAPPGGRRGVAPGVRLMSYRVFPNAGNGATNYDIIRAIDRAVADGCDLLNLSLGGALRDEAVHEAIKDAFDKGSLCIIASGNDARGPVSYPARWPEALAVSAIGRLGSYPAGSTETMDALAPFSADDDAVFVAGFSNVGPEVDLTGPGVGIVSTVPPAAYAVMSGTSMACPAVTGCAALLLAAHPEVLALPRDSKRAIAMLGLINGAALRMGLGTEFEGLGRLP</sequence>
<dbReference type="PANTHER" id="PTHR43806">
    <property type="entry name" value="PEPTIDASE S8"/>
    <property type="match status" value="1"/>
</dbReference>
<evidence type="ECO:0000256" key="1">
    <source>
        <dbReference type="ARBA" id="ARBA00011073"/>
    </source>
</evidence>
<dbReference type="GO" id="GO:0006508">
    <property type="term" value="P:proteolysis"/>
    <property type="evidence" value="ECO:0007669"/>
    <property type="project" value="UniProtKB-KW"/>
</dbReference>
<dbReference type="PROSITE" id="PS00136">
    <property type="entry name" value="SUBTILASE_ASP"/>
    <property type="match status" value="1"/>
</dbReference>
<evidence type="ECO:0000256" key="7">
    <source>
        <dbReference type="RuleBase" id="RU003355"/>
    </source>
</evidence>
<dbReference type="PROSITE" id="PS51892">
    <property type="entry name" value="SUBTILASE"/>
    <property type="match status" value="1"/>
</dbReference>
<name>A0A1I4TV83_9BURK</name>
<organism evidence="9 10">
    <name type="scientific">Rugamonas rubra</name>
    <dbReference type="NCBI Taxonomy" id="758825"/>
    <lineage>
        <taxon>Bacteria</taxon>
        <taxon>Pseudomonadati</taxon>
        <taxon>Pseudomonadota</taxon>
        <taxon>Betaproteobacteria</taxon>
        <taxon>Burkholderiales</taxon>
        <taxon>Oxalobacteraceae</taxon>
        <taxon>Telluria group</taxon>
        <taxon>Rugamonas</taxon>
    </lineage>
</organism>